<gene>
    <name evidence="1" type="ORF">ZIOFF_037119</name>
</gene>
<dbReference type="Proteomes" id="UP000734854">
    <property type="component" value="Unassembled WGS sequence"/>
</dbReference>
<accession>A0A8J5GJK9</accession>
<dbReference type="EMBL" id="JACMSC010000010">
    <property type="protein sequence ID" value="KAG6504772.1"/>
    <property type="molecule type" value="Genomic_DNA"/>
</dbReference>
<organism evidence="1 2">
    <name type="scientific">Zingiber officinale</name>
    <name type="common">Ginger</name>
    <name type="synonym">Amomum zingiber</name>
    <dbReference type="NCBI Taxonomy" id="94328"/>
    <lineage>
        <taxon>Eukaryota</taxon>
        <taxon>Viridiplantae</taxon>
        <taxon>Streptophyta</taxon>
        <taxon>Embryophyta</taxon>
        <taxon>Tracheophyta</taxon>
        <taxon>Spermatophyta</taxon>
        <taxon>Magnoliopsida</taxon>
        <taxon>Liliopsida</taxon>
        <taxon>Zingiberales</taxon>
        <taxon>Zingiberaceae</taxon>
        <taxon>Zingiber</taxon>
    </lineage>
</organism>
<sequence length="302" mass="34020">MTEFGPSLINSLIHALQHSVFAATTISETRAIYAVVIAPEFRSSQPFNHLLVRNSKIWNQVSNLFISASLLSRMKEDNGSNLVPSLGAALYQKNHRKIERRKSAAGKRTRSFTAKDICMFCDCKHSTLHPKINFSTSTEFCISGVTGLLLLSSPHRVTIFFYRRRGVTDEEAGDKEAVSAGCSRGIGMMKFTAAAREPIDVVSAIDKCSKRFRNWLIQNFPMSDNKGTNKRDCNVRVRDMGNRRALRHIRNLVGEPPYVCAISKNSKSGLHEHNTTYIARRPMTRDIGKQTTSFSEDVSYYY</sequence>
<dbReference type="AlphaFoldDB" id="A0A8J5GJK9"/>
<reference evidence="1 2" key="1">
    <citation type="submission" date="2020-08" db="EMBL/GenBank/DDBJ databases">
        <title>Plant Genome Project.</title>
        <authorList>
            <person name="Zhang R.-G."/>
        </authorList>
    </citation>
    <scope>NUCLEOTIDE SEQUENCE [LARGE SCALE GENOMIC DNA]</scope>
    <source>
        <tissue evidence="1">Rhizome</tissue>
    </source>
</reference>
<keyword evidence="2" id="KW-1185">Reference proteome</keyword>
<evidence type="ECO:0000313" key="1">
    <source>
        <dbReference type="EMBL" id="KAG6504772.1"/>
    </source>
</evidence>
<evidence type="ECO:0000313" key="2">
    <source>
        <dbReference type="Proteomes" id="UP000734854"/>
    </source>
</evidence>
<comment type="caution">
    <text evidence="1">The sequence shown here is derived from an EMBL/GenBank/DDBJ whole genome shotgun (WGS) entry which is preliminary data.</text>
</comment>
<protein>
    <submittedName>
        <fullName evidence="1">Uncharacterized protein</fullName>
    </submittedName>
</protein>
<proteinExistence type="predicted"/>
<name>A0A8J5GJK9_ZINOF</name>